<keyword evidence="3" id="KW-1133">Transmembrane helix</keyword>
<evidence type="ECO:0000259" key="5">
    <source>
        <dbReference type="Pfam" id="PF01926"/>
    </source>
</evidence>
<organism evidence="6 7">
    <name type="scientific">Acetobacterium wieringae</name>
    <dbReference type="NCBI Taxonomy" id="52694"/>
    <lineage>
        <taxon>Bacteria</taxon>
        <taxon>Bacillati</taxon>
        <taxon>Bacillota</taxon>
        <taxon>Clostridia</taxon>
        <taxon>Eubacteriales</taxon>
        <taxon>Eubacteriaceae</taxon>
        <taxon>Acetobacterium</taxon>
    </lineage>
</organism>
<dbReference type="Pfam" id="PF05128">
    <property type="entry name" value="DUF697"/>
    <property type="match status" value="1"/>
</dbReference>
<comment type="subcellular location">
    <subcellularLocation>
        <location evidence="1">Membrane</location>
        <topology evidence="1">Multi-pass membrane protein</topology>
    </subcellularLocation>
</comment>
<accession>A0ABY6HCU9</accession>
<name>A0ABY6HCU9_9FIRM</name>
<keyword evidence="2" id="KW-0812">Transmembrane</keyword>
<keyword evidence="7" id="KW-1185">Reference proteome</keyword>
<feature type="domain" description="G" evidence="5">
    <location>
        <begin position="28"/>
        <end position="148"/>
    </location>
</feature>
<sequence length="380" mass="41631">MGVEFKADAFDYEAEYEKIKNQVVKPNILLCGATGVGKSSLVNDVFGENLAAVGAGEPVTRGTHRYEGETITIYDSEGYEIGSDRQAHYREEIIGWIDRQRREDPEAVEDQIHEVWYCISAANKRITDTDFMLIREIQEKKVPVALVFTQVDGVEAEELEALQQTAREEFSAMALFTYAVTADERVQTLLKPYIQKEALIDWAIGVLPEYLREGLIIALKGCIEKKRDHVTQRVIPKYTVAVAGVGASPIPFSDAMVLMPVQMAMTLHIFNVYGLSKLKGTAASLLETQILGQLGKVMAGTLVGNLTKLLPGFGTAAGMIINAGVASAITLTLGLTVSTLCFNYSQAVLAGISVDVDEFFGTDAFNDIFDVAMRRVKNNG</sequence>
<protein>
    <submittedName>
        <fullName evidence="6">50S ribosome-binding GTPase</fullName>
    </submittedName>
</protein>
<dbReference type="InterPro" id="IPR006073">
    <property type="entry name" value="GTP-bd"/>
</dbReference>
<dbReference type="Pfam" id="PF01926">
    <property type="entry name" value="MMR_HSR1"/>
    <property type="match status" value="1"/>
</dbReference>
<gene>
    <name evidence="6" type="ORF">LNN31_16305</name>
</gene>
<dbReference type="InterPro" id="IPR021147">
    <property type="entry name" value="DUF697"/>
</dbReference>
<reference evidence="6" key="1">
    <citation type="submission" date="2021-11" db="EMBL/GenBank/DDBJ databases">
        <title>Isoprene-degrading acetogen.</title>
        <authorList>
            <person name="Yang Y."/>
            <person name="Jin H."/>
            <person name="Yan J."/>
        </authorList>
    </citation>
    <scope>NUCLEOTIDE SEQUENCE</scope>
    <source>
        <strain evidence="6">Berkeley</strain>
    </source>
</reference>
<dbReference type="Proteomes" id="UP001163550">
    <property type="component" value="Chromosome"/>
</dbReference>
<evidence type="ECO:0000313" key="7">
    <source>
        <dbReference type="Proteomes" id="UP001163550"/>
    </source>
</evidence>
<dbReference type="InterPro" id="IPR027417">
    <property type="entry name" value="P-loop_NTPase"/>
</dbReference>
<evidence type="ECO:0000256" key="2">
    <source>
        <dbReference type="ARBA" id="ARBA00022692"/>
    </source>
</evidence>
<evidence type="ECO:0000256" key="3">
    <source>
        <dbReference type="ARBA" id="ARBA00022989"/>
    </source>
</evidence>
<evidence type="ECO:0000256" key="1">
    <source>
        <dbReference type="ARBA" id="ARBA00004141"/>
    </source>
</evidence>
<dbReference type="RefSeq" id="WP_228878207.1">
    <property type="nucleotide sequence ID" value="NZ_CABIIK010000004.1"/>
</dbReference>
<dbReference type="Gene3D" id="3.40.50.300">
    <property type="entry name" value="P-loop containing nucleotide triphosphate hydrolases"/>
    <property type="match status" value="1"/>
</dbReference>
<dbReference type="EMBL" id="CP087994">
    <property type="protein sequence ID" value="UYO62332.1"/>
    <property type="molecule type" value="Genomic_DNA"/>
</dbReference>
<keyword evidence="4" id="KW-0472">Membrane</keyword>
<evidence type="ECO:0000256" key="4">
    <source>
        <dbReference type="ARBA" id="ARBA00023136"/>
    </source>
</evidence>
<proteinExistence type="predicted"/>
<evidence type="ECO:0000313" key="6">
    <source>
        <dbReference type="EMBL" id="UYO62332.1"/>
    </source>
</evidence>
<dbReference type="SUPFAM" id="SSF52540">
    <property type="entry name" value="P-loop containing nucleoside triphosphate hydrolases"/>
    <property type="match status" value="1"/>
</dbReference>